<dbReference type="PROSITE" id="PS00356">
    <property type="entry name" value="HTH_LACI_1"/>
    <property type="match status" value="1"/>
</dbReference>
<dbReference type="CDD" id="cd01392">
    <property type="entry name" value="HTH_LacI"/>
    <property type="match status" value="1"/>
</dbReference>
<dbReference type="PANTHER" id="PTHR30146:SF109">
    <property type="entry name" value="HTH-TYPE TRANSCRIPTIONAL REGULATOR GALS"/>
    <property type="match status" value="1"/>
</dbReference>
<keyword evidence="2 6" id="KW-0238">DNA-binding</keyword>
<dbReference type="GO" id="GO:0003677">
    <property type="term" value="F:DNA binding"/>
    <property type="evidence" value="ECO:0007669"/>
    <property type="project" value="UniProtKB-KW"/>
</dbReference>
<dbReference type="PRINTS" id="PR00036">
    <property type="entry name" value="HTHLACI"/>
</dbReference>
<protein>
    <submittedName>
        <fullName evidence="6">LacI family DNA-binding transcriptional regulator</fullName>
    </submittedName>
</protein>
<dbReference type="SUPFAM" id="SSF47413">
    <property type="entry name" value="lambda repressor-like DNA-binding domains"/>
    <property type="match status" value="1"/>
</dbReference>
<comment type="caution">
    <text evidence="6">The sequence shown here is derived from an EMBL/GenBank/DDBJ whole genome shotgun (WGS) entry which is preliminary data.</text>
</comment>
<proteinExistence type="predicted"/>
<dbReference type="Pfam" id="PF13377">
    <property type="entry name" value="Peripla_BP_3"/>
    <property type="match status" value="1"/>
</dbReference>
<dbReference type="Pfam" id="PF00356">
    <property type="entry name" value="LacI"/>
    <property type="match status" value="1"/>
</dbReference>
<dbReference type="EMBL" id="JBHTEF010000001">
    <property type="protein sequence ID" value="MFC7581662.1"/>
    <property type="molecule type" value="Genomic_DNA"/>
</dbReference>
<dbReference type="InterPro" id="IPR000843">
    <property type="entry name" value="HTH_LacI"/>
</dbReference>
<keyword evidence="3" id="KW-0804">Transcription</keyword>
<keyword evidence="7" id="KW-1185">Reference proteome</keyword>
<dbReference type="Gene3D" id="1.10.260.40">
    <property type="entry name" value="lambda repressor-like DNA-binding domains"/>
    <property type="match status" value="1"/>
</dbReference>
<sequence length="346" mass="36676">MTIKDVANLAGVSRATVSRVLNGTAGVSPDKAAAVRSAVESTGFLVSKSARQLATGRTDSLAVILTEPIDELLIDPTYATVLKGIMDGLADTPLTPSLYMMATDQEREKSLRLFRRGAVDAIVHLSPYTHDSLLDDLAEIGIPTVLCGQAGSRDDRPSAFSRVYSDDVEGARRAARHLAGRGANRVCALMGPADNPATADRLTGLRDVLGTRLRERPGFGNWEEESGFRMADDLVRSGLSFDALACGNDRIAVGAIRRLQVGGLRVPDDVLIIGFDDHPIAAAAKPSITSVHQPFHLQGRRSVEIAEAMLAGEPPVVEVLGTEVVARESTGDAVLRTPGDPGPGIR</sequence>
<reference evidence="7" key="1">
    <citation type="journal article" date="2019" name="Int. J. Syst. Evol. Microbiol.">
        <title>The Global Catalogue of Microorganisms (GCM) 10K type strain sequencing project: providing services to taxonomists for standard genome sequencing and annotation.</title>
        <authorList>
            <consortium name="The Broad Institute Genomics Platform"/>
            <consortium name="The Broad Institute Genome Sequencing Center for Infectious Disease"/>
            <person name="Wu L."/>
            <person name="Ma J."/>
        </authorList>
    </citation>
    <scope>NUCLEOTIDE SEQUENCE [LARGE SCALE GENOMIC DNA]</scope>
    <source>
        <strain evidence="7">CCUG 56698</strain>
    </source>
</reference>
<feature type="domain" description="HTH lacI-type" evidence="4">
    <location>
        <begin position="1"/>
        <end position="55"/>
    </location>
</feature>
<evidence type="ECO:0000256" key="1">
    <source>
        <dbReference type="ARBA" id="ARBA00023015"/>
    </source>
</evidence>
<dbReference type="InterPro" id="IPR001387">
    <property type="entry name" value="Cro/C1-type_HTH"/>
</dbReference>
<dbReference type="InterPro" id="IPR010982">
    <property type="entry name" value="Lambda_DNA-bd_dom_sf"/>
</dbReference>
<feature type="domain" description="HTH cro/C1-type" evidence="5">
    <location>
        <begin position="1"/>
        <end position="45"/>
    </location>
</feature>
<evidence type="ECO:0000256" key="3">
    <source>
        <dbReference type="ARBA" id="ARBA00023163"/>
    </source>
</evidence>
<evidence type="ECO:0000313" key="6">
    <source>
        <dbReference type="EMBL" id="MFC7581662.1"/>
    </source>
</evidence>
<evidence type="ECO:0000256" key="2">
    <source>
        <dbReference type="ARBA" id="ARBA00023125"/>
    </source>
</evidence>
<keyword evidence="1" id="KW-0805">Transcription regulation</keyword>
<dbReference type="PANTHER" id="PTHR30146">
    <property type="entry name" value="LACI-RELATED TRANSCRIPTIONAL REPRESSOR"/>
    <property type="match status" value="1"/>
</dbReference>
<dbReference type="CDD" id="cd06267">
    <property type="entry name" value="PBP1_LacI_sugar_binding-like"/>
    <property type="match status" value="1"/>
</dbReference>
<dbReference type="SMART" id="SM00354">
    <property type="entry name" value="HTH_LACI"/>
    <property type="match status" value="1"/>
</dbReference>
<dbReference type="SUPFAM" id="SSF53822">
    <property type="entry name" value="Periplasmic binding protein-like I"/>
    <property type="match status" value="1"/>
</dbReference>
<name>A0ABW2SNJ3_9ACTO</name>
<evidence type="ECO:0000259" key="4">
    <source>
        <dbReference type="PROSITE" id="PS50932"/>
    </source>
</evidence>
<dbReference type="InterPro" id="IPR046335">
    <property type="entry name" value="LacI/GalR-like_sensor"/>
</dbReference>
<organism evidence="6 7">
    <name type="scientific">Schaalia naturae</name>
    <dbReference type="NCBI Taxonomy" id="635203"/>
    <lineage>
        <taxon>Bacteria</taxon>
        <taxon>Bacillati</taxon>
        <taxon>Actinomycetota</taxon>
        <taxon>Actinomycetes</taxon>
        <taxon>Actinomycetales</taxon>
        <taxon>Actinomycetaceae</taxon>
        <taxon>Schaalia</taxon>
    </lineage>
</organism>
<dbReference type="PROSITE" id="PS50943">
    <property type="entry name" value="HTH_CROC1"/>
    <property type="match status" value="1"/>
</dbReference>
<evidence type="ECO:0000313" key="7">
    <source>
        <dbReference type="Proteomes" id="UP001596527"/>
    </source>
</evidence>
<dbReference type="Proteomes" id="UP001596527">
    <property type="component" value="Unassembled WGS sequence"/>
</dbReference>
<accession>A0ABW2SNJ3</accession>
<dbReference type="RefSeq" id="WP_380975158.1">
    <property type="nucleotide sequence ID" value="NZ_JBHTEF010000001.1"/>
</dbReference>
<dbReference type="PROSITE" id="PS50932">
    <property type="entry name" value="HTH_LACI_2"/>
    <property type="match status" value="1"/>
</dbReference>
<evidence type="ECO:0000259" key="5">
    <source>
        <dbReference type="PROSITE" id="PS50943"/>
    </source>
</evidence>
<dbReference type="InterPro" id="IPR028082">
    <property type="entry name" value="Peripla_BP_I"/>
</dbReference>
<dbReference type="Gene3D" id="3.40.50.2300">
    <property type="match status" value="2"/>
</dbReference>
<gene>
    <name evidence="6" type="ORF">ACFQWG_10700</name>
</gene>